<dbReference type="AlphaFoldDB" id="A0A381WCN0"/>
<organism evidence="1">
    <name type="scientific">marine metagenome</name>
    <dbReference type="NCBI Taxonomy" id="408172"/>
    <lineage>
        <taxon>unclassified sequences</taxon>
        <taxon>metagenomes</taxon>
        <taxon>ecological metagenomes</taxon>
    </lineage>
</organism>
<name>A0A381WCN0_9ZZZZ</name>
<evidence type="ECO:0000313" key="1">
    <source>
        <dbReference type="EMBL" id="SVA50224.1"/>
    </source>
</evidence>
<proteinExistence type="predicted"/>
<sequence length="28" mass="3317">MISREPKGSNLKYLMMLQIEIENTNIFC</sequence>
<dbReference type="EMBL" id="UINC01011373">
    <property type="protein sequence ID" value="SVA50224.1"/>
    <property type="molecule type" value="Genomic_DNA"/>
</dbReference>
<accession>A0A381WCN0</accession>
<protein>
    <submittedName>
        <fullName evidence="1">Uncharacterized protein</fullName>
    </submittedName>
</protein>
<gene>
    <name evidence="1" type="ORF">METZ01_LOCUS103078</name>
</gene>
<reference evidence="1" key="1">
    <citation type="submission" date="2018-05" db="EMBL/GenBank/DDBJ databases">
        <authorList>
            <person name="Lanie J.A."/>
            <person name="Ng W.-L."/>
            <person name="Kazmierczak K.M."/>
            <person name="Andrzejewski T.M."/>
            <person name="Davidsen T.M."/>
            <person name="Wayne K.J."/>
            <person name="Tettelin H."/>
            <person name="Glass J.I."/>
            <person name="Rusch D."/>
            <person name="Podicherti R."/>
            <person name="Tsui H.-C.T."/>
            <person name="Winkler M.E."/>
        </authorList>
    </citation>
    <scope>NUCLEOTIDE SEQUENCE</scope>
</reference>